<dbReference type="PROSITE" id="PS50011">
    <property type="entry name" value="PROTEIN_KINASE_DOM"/>
    <property type="match status" value="1"/>
</dbReference>
<dbReference type="EC" id="2.7.11.24" evidence="11"/>
<dbReference type="FunFam" id="1.10.510.10:FF:001221">
    <property type="entry name" value="Mitogen-activated protein kinase"/>
    <property type="match status" value="1"/>
</dbReference>
<dbReference type="InterPro" id="IPR000719">
    <property type="entry name" value="Prot_kinase_dom"/>
</dbReference>
<keyword evidence="8 11" id="KW-0067">ATP-binding</keyword>
<dbReference type="InterPro" id="IPR008271">
    <property type="entry name" value="Ser/Thr_kinase_AS"/>
</dbReference>
<dbReference type="InterPro" id="IPR008351">
    <property type="entry name" value="MAPK_JNK"/>
</dbReference>
<dbReference type="SUPFAM" id="SSF56112">
    <property type="entry name" value="Protein kinase-like (PK-like)"/>
    <property type="match status" value="1"/>
</dbReference>
<organism evidence="12">
    <name type="scientific">Anopheles atroparvus</name>
    <name type="common">European mosquito</name>
    <dbReference type="NCBI Taxonomy" id="41427"/>
    <lineage>
        <taxon>Eukaryota</taxon>
        <taxon>Metazoa</taxon>
        <taxon>Ecdysozoa</taxon>
        <taxon>Arthropoda</taxon>
        <taxon>Hexapoda</taxon>
        <taxon>Insecta</taxon>
        <taxon>Pterygota</taxon>
        <taxon>Neoptera</taxon>
        <taxon>Endopterygota</taxon>
        <taxon>Diptera</taxon>
        <taxon>Nematocera</taxon>
        <taxon>Culicoidea</taxon>
        <taxon>Culicidae</taxon>
        <taxon>Anophelinae</taxon>
        <taxon>Anopheles</taxon>
    </lineage>
</organism>
<keyword evidence="3 11" id="KW-0723">Serine/threonine-protein kinase</keyword>
<dbReference type="PROSITE" id="PS00108">
    <property type="entry name" value="PROTEIN_KINASE_ST"/>
    <property type="match status" value="1"/>
</dbReference>
<dbReference type="FunFam" id="3.30.200.20:FF:000028">
    <property type="entry name" value="Mitogen-activated protein kinase"/>
    <property type="match status" value="1"/>
</dbReference>
<evidence type="ECO:0000256" key="10">
    <source>
        <dbReference type="ARBA" id="ARBA00048312"/>
    </source>
</evidence>
<dbReference type="InterPro" id="IPR050117">
    <property type="entry name" value="MAPK"/>
</dbReference>
<comment type="function">
    <text evidence="11">Responds to activation by environmental stress and pro-inflammatory cytokines by phosphorylating a number of transcription factors, and thus regulates transcriptional activity.</text>
</comment>
<sequence length="418" mass="47040">MQSLGTGEDNGAGYQQHNVSATTHHTSVPPRATGGTLDFEFNLPPRFPTSHMMPIGIGVQGAVCSAIDLKTGRALAVKKLSQPFQDVTFAKRAYREIKLMRLVDHPNIIKLLYAYTPQKTLETFRDVYIFTELMDSSLRNVIGMRLDHERISFLVYQMLCGIKYLHAAGIIHRDLKPSNIVVCKNCSLKILDFGLARSVQTSFTMTQYVVTRHYRAPEIILNMEYDTKVDIWSIGCIMAELITGSVLFPGTDHVDQWMRIVQTLGTPRAAFIERTTPGTRRYIDNQPAQPGKPFEAIFPDDVFDGTAASANHPQLTNDAARDFLRRMLAFDPMERISVDEALLHPYIHVWYYDEDVNRPAPTPYDHSIDAQNLTVDQWKALLFEEIQDIQRTMSLDGEPPGVMTAPSSGTGEARSDES</sequence>
<proteinExistence type="inferred from homology"/>
<evidence type="ECO:0000256" key="1">
    <source>
        <dbReference type="ARBA" id="ARBA00001946"/>
    </source>
</evidence>
<comment type="subcellular location">
    <subcellularLocation>
        <location evidence="11">Cytoplasm</location>
    </subcellularLocation>
</comment>
<dbReference type="PRINTS" id="PR01772">
    <property type="entry name" value="JNKMAPKINASE"/>
</dbReference>
<keyword evidence="7 11" id="KW-0418">Kinase</keyword>
<reference evidence="12" key="1">
    <citation type="submission" date="2022-08" db="UniProtKB">
        <authorList>
            <consortium name="EnsemblMetazoa"/>
        </authorList>
    </citation>
    <scope>IDENTIFICATION</scope>
    <source>
        <strain evidence="12">EBRO</strain>
    </source>
</reference>
<dbReference type="Gene3D" id="3.30.200.20">
    <property type="entry name" value="Phosphorylase Kinase, domain 1"/>
    <property type="match status" value="1"/>
</dbReference>
<dbReference type="VEuPathDB" id="VectorBase:AATE003269"/>
<dbReference type="InterPro" id="IPR003527">
    <property type="entry name" value="MAP_kinase_CS"/>
</dbReference>
<dbReference type="GO" id="GO:0005737">
    <property type="term" value="C:cytoplasm"/>
    <property type="evidence" value="ECO:0007669"/>
    <property type="project" value="UniProtKB-SubCell"/>
</dbReference>
<comment type="cofactor">
    <cofactor evidence="1 11">
        <name>Mg(2+)</name>
        <dbReference type="ChEBI" id="CHEBI:18420"/>
    </cofactor>
</comment>
<dbReference type="EnsemblMetazoa" id="AATE003269-RA">
    <property type="protein sequence ID" value="AATE003269-PA.1"/>
    <property type="gene ID" value="AATE003269"/>
</dbReference>
<evidence type="ECO:0000256" key="4">
    <source>
        <dbReference type="ARBA" id="ARBA00022553"/>
    </source>
</evidence>
<dbReference type="Pfam" id="PF00069">
    <property type="entry name" value="Pkinase"/>
    <property type="match status" value="1"/>
</dbReference>
<keyword evidence="11" id="KW-0460">Magnesium</keyword>
<comment type="catalytic activity">
    <reaction evidence="9">
        <text>L-threonyl-[protein] + ATP = O-phospho-L-threonyl-[protein] + ADP + H(+)</text>
        <dbReference type="Rhea" id="RHEA:46608"/>
        <dbReference type="Rhea" id="RHEA-COMP:11060"/>
        <dbReference type="Rhea" id="RHEA-COMP:11605"/>
        <dbReference type="ChEBI" id="CHEBI:15378"/>
        <dbReference type="ChEBI" id="CHEBI:30013"/>
        <dbReference type="ChEBI" id="CHEBI:30616"/>
        <dbReference type="ChEBI" id="CHEBI:61977"/>
        <dbReference type="ChEBI" id="CHEBI:456216"/>
        <dbReference type="EC" id="2.7.11.24"/>
    </reaction>
</comment>
<evidence type="ECO:0000256" key="5">
    <source>
        <dbReference type="ARBA" id="ARBA00022679"/>
    </source>
</evidence>
<dbReference type="SMART" id="SM00220">
    <property type="entry name" value="S_TKc"/>
    <property type="match status" value="1"/>
</dbReference>
<evidence type="ECO:0000256" key="8">
    <source>
        <dbReference type="ARBA" id="ARBA00022840"/>
    </source>
</evidence>
<keyword evidence="6 11" id="KW-0547">Nucleotide-binding</keyword>
<evidence type="ECO:0000256" key="11">
    <source>
        <dbReference type="RuleBase" id="RU368052"/>
    </source>
</evidence>
<evidence type="ECO:0000256" key="9">
    <source>
        <dbReference type="ARBA" id="ARBA00047592"/>
    </source>
</evidence>
<evidence type="ECO:0000256" key="7">
    <source>
        <dbReference type="ARBA" id="ARBA00022777"/>
    </source>
</evidence>
<protein>
    <recommendedName>
        <fullName evidence="11">Stress-activated protein kinase JNK</fullName>
        <ecNumber evidence="11">2.7.11.24</ecNumber>
    </recommendedName>
</protein>
<dbReference type="InterPro" id="IPR011009">
    <property type="entry name" value="Kinase-like_dom_sf"/>
</dbReference>
<accession>A0A182IQ07</accession>
<dbReference type="STRING" id="41427.A0A182IQ07"/>
<dbReference type="AlphaFoldDB" id="A0A182IQ07"/>
<evidence type="ECO:0000256" key="2">
    <source>
        <dbReference type="ARBA" id="ARBA00008832"/>
    </source>
</evidence>
<dbReference type="GO" id="GO:0106310">
    <property type="term" value="F:protein serine kinase activity"/>
    <property type="evidence" value="ECO:0007669"/>
    <property type="project" value="UniProtKB-UniRule"/>
</dbReference>
<dbReference type="PANTHER" id="PTHR24055">
    <property type="entry name" value="MITOGEN-ACTIVATED PROTEIN KINASE"/>
    <property type="match status" value="1"/>
</dbReference>
<dbReference type="GO" id="GO:0005524">
    <property type="term" value="F:ATP binding"/>
    <property type="evidence" value="ECO:0007669"/>
    <property type="project" value="UniProtKB-UniRule"/>
</dbReference>
<comment type="catalytic activity">
    <reaction evidence="10">
        <text>L-seryl-[protein] + ATP = O-phospho-L-seryl-[protein] + ADP + H(+)</text>
        <dbReference type="Rhea" id="RHEA:17989"/>
        <dbReference type="Rhea" id="RHEA-COMP:9863"/>
        <dbReference type="Rhea" id="RHEA-COMP:11604"/>
        <dbReference type="ChEBI" id="CHEBI:15378"/>
        <dbReference type="ChEBI" id="CHEBI:29999"/>
        <dbReference type="ChEBI" id="CHEBI:30616"/>
        <dbReference type="ChEBI" id="CHEBI:83421"/>
        <dbReference type="ChEBI" id="CHEBI:456216"/>
        <dbReference type="EC" id="2.7.11.24"/>
    </reaction>
</comment>
<comment type="similarity">
    <text evidence="2 11">Belongs to the protein kinase superfamily. CMGC Ser/Thr protein kinase family. MAP kinase subfamily.</text>
</comment>
<dbReference type="Gene3D" id="1.10.510.10">
    <property type="entry name" value="Transferase(Phosphotransferase) domain 1"/>
    <property type="match status" value="1"/>
</dbReference>
<dbReference type="PROSITE" id="PS01351">
    <property type="entry name" value="MAPK"/>
    <property type="match status" value="1"/>
</dbReference>
<dbReference type="GO" id="GO:0004707">
    <property type="term" value="F:MAP kinase activity"/>
    <property type="evidence" value="ECO:0007669"/>
    <property type="project" value="UniProtKB-UniRule"/>
</dbReference>
<name>A0A182IQ07_ANOAO</name>
<evidence type="ECO:0000313" key="12">
    <source>
        <dbReference type="EnsemblMetazoa" id="AATE003269-PA.1"/>
    </source>
</evidence>
<evidence type="ECO:0000256" key="6">
    <source>
        <dbReference type="ARBA" id="ARBA00022741"/>
    </source>
</evidence>
<keyword evidence="4 11" id="KW-0597">Phosphoprotein</keyword>
<evidence type="ECO:0000256" key="3">
    <source>
        <dbReference type="ARBA" id="ARBA00022527"/>
    </source>
</evidence>
<keyword evidence="5 11" id="KW-0808">Transferase</keyword>